<organism evidence="1 2">
    <name type="scientific">Paraburkholderia unamae</name>
    <dbReference type="NCBI Taxonomy" id="219649"/>
    <lineage>
        <taxon>Bacteria</taxon>
        <taxon>Pseudomonadati</taxon>
        <taxon>Pseudomonadota</taxon>
        <taxon>Betaproteobacteria</taxon>
        <taxon>Burkholderiales</taxon>
        <taxon>Burkholderiaceae</taxon>
        <taxon>Paraburkholderia</taxon>
    </lineage>
</organism>
<name>A0ABX5K9W5_9BURK</name>
<dbReference type="InterPro" id="IPR023994">
    <property type="entry name" value="NiFe-hyd_HybE"/>
</dbReference>
<gene>
    <name evidence="1" type="ORF">C7402_13619</name>
</gene>
<sequence length="191" mass="19548">MTARAVVRDAVSDAVQDAAHGDPRVAALVAHFETVASGAMRDMAVVNRALRVEAIGFAPKAGEAGARGAWLGVLITPWSMNLLWLPGATQDSAPCPRPGGKACLRVGNVDFEWIGAHAQDVGAYACCSLFSPMFEFAGQESAAATARAVLAQLRGAEGGGQGDGKGDTSAVAPRASRRAFLLRPGAFGSAA</sequence>
<keyword evidence="2" id="KW-1185">Reference proteome</keyword>
<dbReference type="Gene3D" id="3.30.1460.40">
    <property type="entry name" value="[NiFe]-hydrogenase assembly chaperone, HybE"/>
    <property type="match status" value="1"/>
</dbReference>
<dbReference type="NCBIfam" id="TIGR03993">
    <property type="entry name" value="hydrog_HybE"/>
    <property type="match status" value="1"/>
</dbReference>
<dbReference type="InterPro" id="IPR038530">
    <property type="entry name" value="NiFe-hyd_HybE_sf"/>
</dbReference>
<protein>
    <submittedName>
        <fullName evidence="1">[NiFe] hydrogenase assembly HybE family chaperone</fullName>
    </submittedName>
</protein>
<reference evidence="1 2" key="1">
    <citation type="submission" date="2018-05" db="EMBL/GenBank/DDBJ databases">
        <title>Genomic Encyclopedia of Type Strains, Phase IV (KMG-V): Genome sequencing to study the core and pangenomes of soil and plant-associated prokaryotes.</title>
        <authorList>
            <person name="Whitman W."/>
        </authorList>
    </citation>
    <scope>NUCLEOTIDE SEQUENCE [LARGE SCALE GENOMIC DNA]</scope>
    <source>
        <strain evidence="1 2">SCZa-39</strain>
    </source>
</reference>
<accession>A0ABX5K9W5</accession>
<evidence type="ECO:0000313" key="1">
    <source>
        <dbReference type="EMBL" id="PVX70641.1"/>
    </source>
</evidence>
<dbReference type="Proteomes" id="UP000245712">
    <property type="component" value="Unassembled WGS sequence"/>
</dbReference>
<dbReference type="EMBL" id="QEOB01000036">
    <property type="protein sequence ID" value="PVX70641.1"/>
    <property type="molecule type" value="Genomic_DNA"/>
</dbReference>
<proteinExistence type="predicted"/>
<evidence type="ECO:0000313" key="2">
    <source>
        <dbReference type="Proteomes" id="UP000245712"/>
    </source>
</evidence>
<dbReference type="Pfam" id="PF11939">
    <property type="entry name" value="NiFe-hyd_HybE"/>
    <property type="match status" value="1"/>
</dbReference>
<comment type="caution">
    <text evidence="1">The sequence shown here is derived from an EMBL/GenBank/DDBJ whole genome shotgun (WGS) entry which is preliminary data.</text>
</comment>